<keyword evidence="3" id="KW-1185">Reference proteome</keyword>
<dbReference type="GO" id="GO:0003677">
    <property type="term" value="F:DNA binding"/>
    <property type="evidence" value="ECO:0007669"/>
    <property type="project" value="UniProtKB-KW"/>
</dbReference>
<evidence type="ECO:0008006" key="4">
    <source>
        <dbReference type="Google" id="ProtNLM"/>
    </source>
</evidence>
<protein>
    <recommendedName>
        <fullName evidence="4">Integrase SAM-like N-terminal domain-containing protein</fullName>
    </recommendedName>
</protein>
<dbReference type="SUPFAM" id="SSF47823">
    <property type="entry name" value="lambda integrase-like, N-terminal domain"/>
    <property type="match status" value="1"/>
</dbReference>
<evidence type="ECO:0000313" key="3">
    <source>
        <dbReference type="Proteomes" id="UP001249851"/>
    </source>
</evidence>
<evidence type="ECO:0000256" key="1">
    <source>
        <dbReference type="ARBA" id="ARBA00023125"/>
    </source>
</evidence>
<organism evidence="2 3">
    <name type="scientific">Acropora cervicornis</name>
    <name type="common">Staghorn coral</name>
    <dbReference type="NCBI Taxonomy" id="6130"/>
    <lineage>
        <taxon>Eukaryota</taxon>
        <taxon>Metazoa</taxon>
        <taxon>Cnidaria</taxon>
        <taxon>Anthozoa</taxon>
        <taxon>Hexacorallia</taxon>
        <taxon>Scleractinia</taxon>
        <taxon>Astrocoeniina</taxon>
        <taxon>Acroporidae</taxon>
        <taxon>Acropora</taxon>
    </lineage>
</organism>
<dbReference type="InterPro" id="IPR010998">
    <property type="entry name" value="Integrase_recombinase_N"/>
</dbReference>
<dbReference type="InterPro" id="IPR052925">
    <property type="entry name" value="Phage_Integrase-like_Recomb"/>
</dbReference>
<dbReference type="Proteomes" id="UP001249851">
    <property type="component" value="Unassembled WGS sequence"/>
</dbReference>
<gene>
    <name evidence="2" type="ORF">P5673_012329</name>
</gene>
<reference evidence="2" key="2">
    <citation type="journal article" date="2023" name="Science">
        <title>Genomic signatures of disease resistance in endangered staghorn corals.</title>
        <authorList>
            <person name="Vollmer S.V."/>
            <person name="Selwyn J.D."/>
            <person name="Despard B.A."/>
            <person name="Roesel C.L."/>
        </authorList>
    </citation>
    <scope>NUCLEOTIDE SEQUENCE</scope>
    <source>
        <strain evidence="2">K2</strain>
    </source>
</reference>
<reference evidence="2" key="1">
    <citation type="journal article" date="2023" name="G3 (Bethesda)">
        <title>Whole genome assembly and annotation of the endangered Caribbean coral Acropora cervicornis.</title>
        <authorList>
            <person name="Selwyn J.D."/>
            <person name="Vollmer S.V."/>
        </authorList>
    </citation>
    <scope>NUCLEOTIDE SEQUENCE</scope>
    <source>
        <strain evidence="2">K2</strain>
    </source>
</reference>
<sequence length="403" mass="45337">MIHNINTFSTRQLIFITTPSQNIFARLICFVLTASGYHLCDLQHHVDQIQDFSLSAATKRNYHSVWNTYLKFCDFYKLQPFPASPFTIAAFITLVSFSVKSHHAINNYLSALRRLHVFCHLDASAFNDIHVKLTQTGVERSMIHIPHHKAPLTPSILFHFHAHLNLCDSAHLALWCALLVGFFTFFRTANLVPQAFDSFSPQHVLSRGSIHFNDSGTCLTVTRTKTRQAGDTALVVPVPLISGSLLCPTTALKLLLRMVPAPDACPLFTFASTKPTHLHYGEVPQRWYQAFSVQSTVADLGLSLLKEEILKDSFGSEARKEKGIIDSESTHEFLASVESLSLKHIKDDVSSGMLLSIRRKDGLKDALFYNNVQESNNFVFKSKIKEKKATESVGYRPVLKCTW</sequence>
<dbReference type="PANTHER" id="PTHR34605">
    <property type="entry name" value="PHAGE_INTEGRASE DOMAIN-CONTAINING PROTEIN"/>
    <property type="match status" value="1"/>
</dbReference>
<dbReference type="Gene3D" id="1.10.150.130">
    <property type="match status" value="1"/>
</dbReference>
<dbReference type="PANTHER" id="PTHR34605:SF5">
    <property type="entry name" value="INTEGRASE_RECOMBINASE XERD HOMOLOG"/>
    <property type="match status" value="1"/>
</dbReference>
<accession>A0AAD9QMM5</accession>
<name>A0AAD9QMM5_ACRCE</name>
<evidence type="ECO:0000313" key="2">
    <source>
        <dbReference type="EMBL" id="KAK2564103.1"/>
    </source>
</evidence>
<proteinExistence type="predicted"/>
<dbReference type="EMBL" id="JARQWQ010000023">
    <property type="protein sequence ID" value="KAK2564103.1"/>
    <property type="molecule type" value="Genomic_DNA"/>
</dbReference>
<comment type="caution">
    <text evidence="2">The sequence shown here is derived from an EMBL/GenBank/DDBJ whole genome shotgun (WGS) entry which is preliminary data.</text>
</comment>
<keyword evidence="1" id="KW-0238">DNA-binding</keyword>
<dbReference type="AlphaFoldDB" id="A0AAD9QMM5"/>